<keyword evidence="4 9" id="KW-0812">Transmembrane</keyword>
<gene>
    <name evidence="11" type="ORF">HNP71_002108</name>
</gene>
<dbReference type="PANTHER" id="PTHR43386:SF1">
    <property type="entry name" value="D,D-DIPEPTIDE TRANSPORT SYSTEM PERMEASE PROTEIN DDPC-RELATED"/>
    <property type="match status" value="1"/>
</dbReference>
<evidence type="ECO:0000256" key="1">
    <source>
        <dbReference type="ARBA" id="ARBA00004651"/>
    </source>
</evidence>
<dbReference type="AlphaFoldDB" id="A0A840VQG0"/>
<keyword evidence="12" id="KW-1185">Reference proteome</keyword>
<feature type="transmembrane region" description="Helical" evidence="9">
    <location>
        <begin position="237"/>
        <end position="262"/>
    </location>
</feature>
<dbReference type="InterPro" id="IPR050366">
    <property type="entry name" value="BP-dependent_transpt_permease"/>
</dbReference>
<feature type="transmembrane region" description="Helical" evidence="9">
    <location>
        <begin position="107"/>
        <end position="127"/>
    </location>
</feature>
<dbReference type="GO" id="GO:0015031">
    <property type="term" value="P:protein transport"/>
    <property type="evidence" value="ECO:0007669"/>
    <property type="project" value="UniProtKB-KW"/>
</dbReference>
<evidence type="ECO:0000313" key="11">
    <source>
        <dbReference type="EMBL" id="MBB5373841.1"/>
    </source>
</evidence>
<evidence type="ECO:0000256" key="2">
    <source>
        <dbReference type="ARBA" id="ARBA00022448"/>
    </source>
</evidence>
<reference evidence="11 12" key="1">
    <citation type="submission" date="2020-08" db="EMBL/GenBank/DDBJ databases">
        <title>Genomic Encyclopedia of Type Strains, Phase IV (KMG-IV): sequencing the most valuable type-strain genomes for metagenomic binning, comparative biology and taxonomic classification.</title>
        <authorList>
            <person name="Goeker M."/>
        </authorList>
    </citation>
    <scope>NUCLEOTIDE SEQUENCE [LARGE SCALE GENOMIC DNA]</scope>
    <source>
        <strain evidence="11 12">DSM 27026</strain>
    </source>
</reference>
<dbReference type="Proteomes" id="UP000553706">
    <property type="component" value="Unassembled WGS sequence"/>
</dbReference>
<dbReference type="GO" id="GO:0005886">
    <property type="term" value="C:plasma membrane"/>
    <property type="evidence" value="ECO:0007669"/>
    <property type="project" value="UniProtKB-SubCell"/>
</dbReference>
<dbReference type="PROSITE" id="PS50928">
    <property type="entry name" value="ABC_TM1"/>
    <property type="match status" value="1"/>
</dbReference>
<protein>
    <submittedName>
        <fullName evidence="11">Peptide/nickel transport system permease protein</fullName>
    </submittedName>
</protein>
<accession>A0A840VQG0</accession>
<evidence type="ECO:0000256" key="8">
    <source>
        <dbReference type="ARBA" id="ARBA00023136"/>
    </source>
</evidence>
<dbReference type="Gene3D" id="1.10.3720.10">
    <property type="entry name" value="MetI-like"/>
    <property type="match status" value="1"/>
</dbReference>
<organism evidence="11 12">
    <name type="scientific">Acidocella aromatica</name>
    <dbReference type="NCBI Taxonomy" id="1303579"/>
    <lineage>
        <taxon>Bacteria</taxon>
        <taxon>Pseudomonadati</taxon>
        <taxon>Pseudomonadota</taxon>
        <taxon>Alphaproteobacteria</taxon>
        <taxon>Acetobacterales</taxon>
        <taxon>Acidocellaceae</taxon>
        <taxon>Acidocella</taxon>
    </lineage>
</organism>
<evidence type="ECO:0000313" key="12">
    <source>
        <dbReference type="Proteomes" id="UP000553706"/>
    </source>
</evidence>
<dbReference type="EMBL" id="JACHFJ010000010">
    <property type="protein sequence ID" value="MBB5373841.1"/>
    <property type="molecule type" value="Genomic_DNA"/>
</dbReference>
<evidence type="ECO:0000259" key="10">
    <source>
        <dbReference type="PROSITE" id="PS50928"/>
    </source>
</evidence>
<keyword evidence="7 9" id="KW-1133">Transmembrane helix</keyword>
<dbReference type="CDD" id="cd06261">
    <property type="entry name" value="TM_PBP2"/>
    <property type="match status" value="1"/>
</dbReference>
<dbReference type="InterPro" id="IPR035906">
    <property type="entry name" value="MetI-like_sf"/>
</dbReference>
<dbReference type="GO" id="GO:0015833">
    <property type="term" value="P:peptide transport"/>
    <property type="evidence" value="ECO:0007669"/>
    <property type="project" value="UniProtKB-KW"/>
</dbReference>
<dbReference type="Pfam" id="PF00528">
    <property type="entry name" value="BPD_transp_1"/>
    <property type="match status" value="1"/>
</dbReference>
<proteinExistence type="inferred from homology"/>
<dbReference type="RefSeq" id="WP_183266866.1">
    <property type="nucleotide sequence ID" value="NZ_JACHFJ010000010.1"/>
</dbReference>
<dbReference type="InterPro" id="IPR000515">
    <property type="entry name" value="MetI-like"/>
</dbReference>
<comment type="caution">
    <text evidence="11">The sequence shown here is derived from an EMBL/GenBank/DDBJ whole genome shotgun (WGS) entry which is preliminary data.</text>
</comment>
<comment type="similarity">
    <text evidence="9">Belongs to the binding-protein-dependent transport system permease family.</text>
</comment>
<evidence type="ECO:0000256" key="3">
    <source>
        <dbReference type="ARBA" id="ARBA00022475"/>
    </source>
</evidence>
<keyword evidence="5" id="KW-0571">Peptide transport</keyword>
<evidence type="ECO:0000256" key="6">
    <source>
        <dbReference type="ARBA" id="ARBA00022927"/>
    </source>
</evidence>
<evidence type="ECO:0000256" key="7">
    <source>
        <dbReference type="ARBA" id="ARBA00022989"/>
    </source>
</evidence>
<keyword evidence="3" id="KW-1003">Cell membrane</keyword>
<name>A0A840VQG0_9PROT</name>
<feature type="transmembrane region" description="Helical" evidence="9">
    <location>
        <begin position="69"/>
        <end position="95"/>
    </location>
</feature>
<evidence type="ECO:0000256" key="9">
    <source>
        <dbReference type="RuleBase" id="RU363032"/>
    </source>
</evidence>
<feature type="transmembrane region" description="Helical" evidence="9">
    <location>
        <begin position="133"/>
        <end position="150"/>
    </location>
</feature>
<keyword evidence="6" id="KW-0653">Protein transport</keyword>
<dbReference type="GO" id="GO:0055085">
    <property type="term" value="P:transmembrane transport"/>
    <property type="evidence" value="ECO:0007669"/>
    <property type="project" value="InterPro"/>
</dbReference>
<keyword evidence="2 9" id="KW-0813">Transport</keyword>
<keyword evidence="8 9" id="KW-0472">Membrane</keyword>
<evidence type="ECO:0000256" key="5">
    <source>
        <dbReference type="ARBA" id="ARBA00022856"/>
    </source>
</evidence>
<dbReference type="PANTHER" id="PTHR43386">
    <property type="entry name" value="OLIGOPEPTIDE TRANSPORT SYSTEM PERMEASE PROTEIN APPC"/>
    <property type="match status" value="1"/>
</dbReference>
<evidence type="ECO:0000256" key="4">
    <source>
        <dbReference type="ARBA" id="ARBA00022692"/>
    </source>
</evidence>
<comment type="subcellular location">
    <subcellularLocation>
        <location evidence="1 9">Cell membrane</location>
        <topology evidence="1 9">Multi-pass membrane protein</topology>
    </subcellularLocation>
</comment>
<sequence length="269" mass="28486">MNRPRGNFAVGLALGGIILFLGFIAPFLYPADPYAIHPAYVLQAPSLALPLGTDELGRDNLALVLSGGFATLVVALPAAALAFATGLAYGLLAGLAPAWLDKILMRLLDVFLALPSLIVLLFFASLITLNNTSLILLLGFISWPGLARLVRNETLAQRGRDFILAAEQAGAGRFYLARVHLLRVIAPVLVVNGTFMVGDTIFALSALSFLGLGVQPPKVSWGSLLESALNIIALDPWWLILPPGLLVFGSLLAASLTGQGLLRRWGGGR</sequence>
<feature type="domain" description="ABC transmembrane type-1" evidence="10">
    <location>
        <begin position="68"/>
        <end position="258"/>
    </location>
</feature>
<feature type="transmembrane region" description="Helical" evidence="9">
    <location>
        <begin position="184"/>
        <end position="210"/>
    </location>
</feature>
<dbReference type="SUPFAM" id="SSF161098">
    <property type="entry name" value="MetI-like"/>
    <property type="match status" value="1"/>
</dbReference>
<feature type="transmembrane region" description="Helical" evidence="9">
    <location>
        <begin position="7"/>
        <end position="29"/>
    </location>
</feature>